<dbReference type="PROSITE" id="PS01295">
    <property type="entry name" value="ISPD"/>
    <property type="match status" value="1"/>
</dbReference>
<dbReference type="EMBL" id="CP045851">
    <property type="protein sequence ID" value="QGG95591.1"/>
    <property type="molecule type" value="Genomic_DNA"/>
</dbReference>
<proteinExistence type="predicted"/>
<dbReference type="Gene3D" id="3.90.550.10">
    <property type="entry name" value="Spore Coat Polysaccharide Biosynthesis Protein SpsA, Chain A"/>
    <property type="match status" value="1"/>
</dbReference>
<evidence type="ECO:0000256" key="2">
    <source>
        <dbReference type="ARBA" id="ARBA00022695"/>
    </source>
</evidence>
<keyword evidence="1 4" id="KW-0808">Transferase</keyword>
<name>A0A5Q2RLZ3_9ACTN</name>
<sequence length="245" mass="24988">MDPSSPRAVAIVLAGGSGTRLGLADGRNKVYLPLGGLPLLAWSLRTLDGHPLVRRTVVVVRPGDEREALAAASAAGVDPAPTTVPGGATRSASESAGVRALAGTVDPSTVVLVHDGARPFLPVAMVDALVAAAAAHGAAVPGLALDPSTVRRDGDRLRALDPSRLRRVQTPQAFTAEVLLAAVDRAAREGIEGLDTAELVAAAGGPAARVVPGDDRNIKVTTPDDVARAEAIARRWPADHDPVPT</sequence>
<gene>
    <name evidence="4" type="ORF">GH723_11060</name>
</gene>
<dbReference type="PANTHER" id="PTHR32125">
    <property type="entry name" value="2-C-METHYL-D-ERYTHRITOL 4-PHOSPHATE CYTIDYLYLTRANSFERASE, CHLOROPLASTIC"/>
    <property type="match status" value="1"/>
</dbReference>
<dbReference type="InterPro" id="IPR018294">
    <property type="entry name" value="ISPD_synthase_CS"/>
</dbReference>
<dbReference type="InterPro" id="IPR050088">
    <property type="entry name" value="IspD/TarI_cytidylyltransf_bact"/>
</dbReference>
<dbReference type="InterPro" id="IPR034683">
    <property type="entry name" value="IspD/TarI"/>
</dbReference>
<feature type="region of interest" description="Disordered" evidence="3">
    <location>
        <begin position="70"/>
        <end position="91"/>
    </location>
</feature>
<evidence type="ECO:0000256" key="3">
    <source>
        <dbReference type="SAM" id="MobiDB-lite"/>
    </source>
</evidence>
<dbReference type="KEGG" id="atq:GH723_11060"/>
<dbReference type="Proteomes" id="UP000334019">
    <property type="component" value="Chromosome"/>
</dbReference>
<organism evidence="4 5">
    <name type="scientific">Actinomarinicola tropica</name>
    <dbReference type="NCBI Taxonomy" id="2789776"/>
    <lineage>
        <taxon>Bacteria</taxon>
        <taxon>Bacillati</taxon>
        <taxon>Actinomycetota</taxon>
        <taxon>Acidimicrobiia</taxon>
        <taxon>Acidimicrobiales</taxon>
        <taxon>Iamiaceae</taxon>
        <taxon>Actinomarinicola</taxon>
    </lineage>
</organism>
<reference evidence="4 5" key="1">
    <citation type="submission" date="2019-11" db="EMBL/GenBank/DDBJ databases">
        <authorList>
            <person name="He Y."/>
        </authorList>
    </citation>
    <scope>NUCLEOTIDE SEQUENCE [LARGE SCALE GENOMIC DNA]</scope>
    <source>
        <strain evidence="4 5">SCSIO 58843</strain>
    </source>
</reference>
<dbReference type="GO" id="GO:0008299">
    <property type="term" value="P:isoprenoid biosynthetic process"/>
    <property type="evidence" value="ECO:0007669"/>
    <property type="project" value="InterPro"/>
</dbReference>
<dbReference type="PANTHER" id="PTHR32125:SF4">
    <property type="entry name" value="2-C-METHYL-D-ERYTHRITOL 4-PHOSPHATE CYTIDYLYLTRANSFERASE, CHLOROPLASTIC"/>
    <property type="match status" value="1"/>
</dbReference>
<protein>
    <submittedName>
        <fullName evidence="4">NTP transferase domain-containing protein</fullName>
    </submittedName>
</protein>
<dbReference type="GO" id="GO:0050518">
    <property type="term" value="F:2-C-methyl-D-erythritol 4-phosphate cytidylyltransferase activity"/>
    <property type="evidence" value="ECO:0007669"/>
    <property type="project" value="TreeGrafter"/>
</dbReference>
<evidence type="ECO:0000313" key="5">
    <source>
        <dbReference type="Proteomes" id="UP000334019"/>
    </source>
</evidence>
<evidence type="ECO:0000313" key="4">
    <source>
        <dbReference type="EMBL" id="QGG95591.1"/>
    </source>
</evidence>
<dbReference type="InterPro" id="IPR029044">
    <property type="entry name" value="Nucleotide-diphossugar_trans"/>
</dbReference>
<dbReference type="Pfam" id="PF01128">
    <property type="entry name" value="IspD"/>
    <property type="match status" value="1"/>
</dbReference>
<dbReference type="SUPFAM" id="SSF53448">
    <property type="entry name" value="Nucleotide-diphospho-sugar transferases"/>
    <property type="match status" value="1"/>
</dbReference>
<dbReference type="AlphaFoldDB" id="A0A5Q2RLZ3"/>
<accession>A0A5Q2RLZ3</accession>
<dbReference type="RefSeq" id="WP_153759698.1">
    <property type="nucleotide sequence ID" value="NZ_CP045851.1"/>
</dbReference>
<evidence type="ECO:0000256" key="1">
    <source>
        <dbReference type="ARBA" id="ARBA00022679"/>
    </source>
</evidence>
<keyword evidence="2" id="KW-0548">Nucleotidyltransferase</keyword>
<keyword evidence="5" id="KW-1185">Reference proteome</keyword>